<comment type="caution">
    <text evidence="7">The sequence shown here is derived from an EMBL/GenBank/DDBJ whole genome shotgun (WGS) entry which is preliminary data.</text>
</comment>
<keyword evidence="3 7" id="KW-0482">Metalloprotease</keyword>
<organism evidence="7 8">
    <name type="scientific">Araneus ventricosus</name>
    <name type="common">Orbweaver spider</name>
    <name type="synonym">Epeira ventricosa</name>
    <dbReference type="NCBI Taxonomy" id="182803"/>
    <lineage>
        <taxon>Eukaryota</taxon>
        <taxon>Metazoa</taxon>
        <taxon>Ecdysozoa</taxon>
        <taxon>Arthropoda</taxon>
        <taxon>Chelicerata</taxon>
        <taxon>Arachnida</taxon>
        <taxon>Araneae</taxon>
        <taxon>Araneomorphae</taxon>
        <taxon>Entelegynae</taxon>
        <taxon>Araneoidea</taxon>
        <taxon>Araneidae</taxon>
        <taxon>Araneus</taxon>
    </lineage>
</organism>
<dbReference type="Gene3D" id="3.40.390.10">
    <property type="entry name" value="Collagenase (Catalytic Domain)"/>
    <property type="match status" value="2"/>
</dbReference>
<dbReference type="Pfam" id="PF01400">
    <property type="entry name" value="Astacin"/>
    <property type="match status" value="1"/>
</dbReference>
<dbReference type="InterPro" id="IPR024079">
    <property type="entry name" value="MetalloPept_cat_dom_sf"/>
</dbReference>
<feature type="binding site" evidence="3">
    <location>
        <position position="714"/>
    </location>
    <ligand>
        <name>Zn(2+)</name>
        <dbReference type="ChEBI" id="CHEBI:29105"/>
        <note>catalytic</note>
    </ligand>
</feature>
<keyword evidence="8" id="KW-1185">Reference proteome</keyword>
<feature type="binding site" evidence="3">
    <location>
        <position position="708"/>
    </location>
    <ligand>
        <name>Zn(2+)</name>
        <dbReference type="ChEBI" id="CHEBI:29105"/>
        <note>catalytic</note>
    </ligand>
</feature>
<dbReference type="PROSITE" id="PS51864">
    <property type="entry name" value="ASTACIN"/>
    <property type="match status" value="1"/>
</dbReference>
<comment type="caution">
    <text evidence="3">Lacks conserved residue(s) required for the propagation of feature annotation.</text>
</comment>
<keyword evidence="3 7" id="KW-0645">Protease</keyword>
<feature type="compositionally biased region" description="Polar residues" evidence="4">
    <location>
        <begin position="271"/>
        <end position="281"/>
    </location>
</feature>
<evidence type="ECO:0000256" key="4">
    <source>
        <dbReference type="SAM" id="MobiDB-lite"/>
    </source>
</evidence>
<dbReference type="GO" id="GO:0006508">
    <property type="term" value="P:proteolysis"/>
    <property type="evidence" value="ECO:0007669"/>
    <property type="project" value="UniProtKB-KW"/>
</dbReference>
<dbReference type="Proteomes" id="UP000499080">
    <property type="component" value="Unassembled WGS sequence"/>
</dbReference>
<evidence type="ECO:0000256" key="1">
    <source>
        <dbReference type="ARBA" id="ARBA00011245"/>
    </source>
</evidence>
<keyword evidence="3" id="KW-0479">Metal-binding</keyword>
<feature type="binding site" evidence="3">
    <location>
        <position position="704"/>
    </location>
    <ligand>
        <name>Zn(2+)</name>
        <dbReference type="ChEBI" id="CHEBI:29105"/>
        <note>catalytic</note>
    </ligand>
</feature>
<reference evidence="7 8" key="1">
    <citation type="journal article" date="2019" name="Sci. Rep.">
        <title>Orb-weaving spider Araneus ventricosus genome elucidates the spidroin gene catalogue.</title>
        <authorList>
            <person name="Kono N."/>
            <person name="Nakamura H."/>
            <person name="Ohtoshi R."/>
            <person name="Moran D.A.P."/>
            <person name="Shinohara A."/>
            <person name="Yoshida Y."/>
            <person name="Fujiwara M."/>
            <person name="Mori M."/>
            <person name="Tomita M."/>
            <person name="Arakawa K."/>
        </authorList>
    </citation>
    <scope>NUCLEOTIDE SEQUENCE [LARGE SCALE GENOMIC DNA]</scope>
</reference>
<gene>
    <name evidence="7" type="primary">VMPA_31</name>
    <name evidence="7" type="ORF">AVEN_81409_1</name>
</gene>
<dbReference type="EMBL" id="BGPR01007625">
    <property type="protein sequence ID" value="GBN28301.1"/>
    <property type="molecule type" value="Genomic_DNA"/>
</dbReference>
<keyword evidence="3" id="KW-0378">Hydrolase</keyword>
<dbReference type="InterPro" id="IPR006026">
    <property type="entry name" value="Peptidase_Metallo"/>
</dbReference>
<feature type="chain" id="PRO_5021347742" evidence="5">
    <location>
        <begin position="19"/>
        <end position="810"/>
    </location>
</feature>
<dbReference type="OrthoDB" id="8055275at2759"/>
<dbReference type="PANTHER" id="PTHR10127">
    <property type="entry name" value="DISCOIDIN, CUB, EGF, LAMININ , AND ZINC METALLOPROTEASE DOMAIN CONTAINING"/>
    <property type="match status" value="1"/>
</dbReference>
<protein>
    <submittedName>
        <fullName evidence="7">Astacin-like metalloprotease toxin 1</fullName>
    </submittedName>
</protein>
<dbReference type="PANTHER" id="PTHR10127:SF883">
    <property type="entry name" value="ZINC METALLOPROTEINASE NAS-8"/>
    <property type="match status" value="1"/>
</dbReference>
<proteinExistence type="predicted"/>
<evidence type="ECO:0000256" key="5">
    <source>
        <dbReference type="SAM" id="SignalP"/>
    </source>
</evidence>
<keyword evidence="5" id="KW-0732">Signal</keyword>
<dbReference type="GO" id="GO:0004222">
    <property type="term" value="F:metalloendopeptidase activity"/>
    <property type="evidence" value="ECO:0007669"/>
    <property type="project" value="UniProtKB-UniRule"/>
</dbReference>
<comment type="function">
    <text evidence="2">Zinc metalloprotease. Provoques deadhesion of endothelial cells from cell cultures, and also degradation of fibronectin, fibrinogen and gelatin in vitro. Its role in the venom is not fully understood but it might act as a spreading factor that facilitates diffusion of other venom toxins. Alternatively, it might be involved in the proteolytic processing of other venom toxins or it might play a role in extra-oral digestion of prey.</text>
</comment>
<comment type="cofactor">
    <cofactor evidence="3">
        <name>Zn(2+)</name>
        <dbReference type="ChEBI" id="CHEBI:29105"/>
    </cofactor>
    <text evidence="3">Binds 1 zinc ion per subunit.</text>
</comment>
<sequence>MLWKLLLAICSIVTCPFRAPVDPDQPYDVTPYGPQNWEEAIRASHALHGEDDDIRYPEDDEPSYAGINGTKYRWPGYPGGGNVAYVLDPAVQKDKSDTFLENKKYVTASSAVYHKCVLKVKRPALTTPERLVKLIEDAIKQYEKTTCIRFVKRTNQAKYVKIIKDDRSETQEENERNFISDLNNLFDIAHANALEIIKIEEDRKFLLSQREPGRRGCLMGIDMKLAKREERVLLRVIEQENRRAKAHHNLEIDDTFMDSSEESSGTEDISDQPGPSSNIAQSPLEENINAQIELRMVIVRGRKCFLTPKIMAVLDRFHICQRSAVFILEAVAESLGHNIDELAINRNTIRRYQEDFRKTKATRIKELFKENEPSFVCIHWDSKLLPALNVRDLKSERLPIIVTYKGEEKLMGVPKLENSSGKEQAMAVWNVLKDWGLEDKAQILCSDTTSSNTGRINGAITFLELYADREMTYFPCRHHIYELVLRSVFEYELNEVTSSPDVAFFKKIREKWNNLEKENYMDGYKYLNAICSESEILSNVNYLSNALKNKNLKNDYRELVKLCIVFIGTNSDSTIKIRPPGALHHARWMAKAIYFFKIFLFRQKLSLKMSELNGLKNICLFLVTVYVKSWLESSSAIGAPLNDLMFFKKLKKYENKNQGISSIALKKFCNHLWKCYSYVGLVQRPQPQPLSLGSGCEFIGTVVHELGHALGLFHEHQRSDRDTYINVYGQNVKPRSISNFNKTKPINELKWSAYDYSSIMHYGEYAFSKQPGVLKTMEAKDGKTKLTEPYNKPGLDNNDIDLVKKLYKCK</sequence>
<evidence type="ECO:0000313" key="7">
    <source>
        <dbReference type="EMBL" id="GBN28301.1"/>
    </source>
</evidence>
<keyword evidence="3" id="KW-0862">Zinc</keyword>
<dbReference type="SMART" id="SM00235">
    <property type="entry name" value="ZnMc"/>
    <property type="match status" value="1"/>
</dbReference>
<feature type="active site" evidence="3">
    <location>
        <position position="705"/>
    </location>
</feature>
<feature type="domain" description="Peptidase M12A" evidence="6">
    <location>
        <begin position="667"/>
        <end position="810"/>
    </location>
</feature>
<evidence type="ECO:0000256" key="2">
    <source>
        <dbReference type="ARBA" id="ARBA00025529"/>
    </source>
</evidence>
<feature type="signal peptide" evidence="5">
    <location>
        <begin position="1"/>
        <end position="18"/>
    </location>
</feature>
<accession>A0A4Y2MMA9</accession>
<dbReference type="InterPro" id="IPR001506">
    <property type="entry name" value="Peptidase_M12A"/>
</dbReference>
<comment type="subunit">
    <text evidence="1">Monomer.</text>
</comment>
<evidence type="ECO:0000256" key="3">
    <source>
        <dbReference type="PROSITE-ProRule" id="PRU01211"/>
    </source>
</evidence>
<evidence type="ECO:0000259" key="6">
    <source>
        <dbReference type="PROSITE" id="PS51864"/>
    </source>
</evidence>
<name>A0A4Y2MMA9_ARAVE</name>
<dbReference type="SUPFAM" id="SSF55486">
    <property type="entry name" value="Metalloproteases ('zincins'), catalytic domain"/>
    <property type="match status" value="1"/>
</dbReference>
<evidence type="ECO:0000313" key="8">
    <source>
        <dbReference type="Proteomes" id="UP000499080"/>
    </source>
</evidence>
<feature type="region of interest" description="Disordered" evidence="4">
    <location>
        <begin position="248"/>
        <end position="282"/>
    </location>
</feature>
<dbReference type="GO" id="GO:0008270">
    <property type="term" value="F:zinc ion binding"/>
    <property type="evidence" value="ECO:0007669"/>
    <property type="project" value="UniProtKB-UniRule"/>
</dbReference>
<dbReference type="AlphaFoldDB" id="A0A4Y2MMA9"/>
<feature type="compositionally biased region" description="Acidic residues" evidence="4">
    <location>
        <begin position="252"/>
        <end position="270"/>
    </location>
</feature>